<dbReference type="SMART" id="SM00026">
    <property type="entry name" value="EPEND"/>
    <property type="match status" value="1"/>
</dbReference>
<gene>
    <name evidence="3" type="ORF">AAFF_G00054070</name>
</gene>
<evidence type="ECO:0000313" key="4">
    <source>
        <dbReference type="Proteomes" id="UP001221898"/>
    </source>
</evidence>
<dbReference type="GO" id="GO:0005576">
    <property type="term" value="C:extracellular region"/>
    <property type="evidence" value="ECO:0007669"/>
    <property type="project" value="InterPro"/>
</dbReference>
<dbReference type="Pfam" id="PF00811">
    <property type="entry name" value="Ependymin"/>
    <property type="match status" value="1"/>
</dbReference>
<keyword evidence="4" id="KW-1185">Reference proteome</keyword>
<comment type="similarity">
    <text evidence="1">Belongs to the ependymin family.</text>
</comment>
<dbReference type="PANTHER" id="PTHR10697:SF5">
    <property type="entry name" value="EPENDYMIN-RELATED"/>
    <property type="match status" value="1"/>
</dbReference>
<dbReference type="GO" id="GO:0005509">
    <property type="term" value="F:calcium ion binding"/>
    <property type="evidence" value="ECO:0007669"/>
    <property type="project" value="InterPro"/>
</dbReference>
<comment type="caution">
    <text evidence="3">The sequence shown here is derived from an EMBL/GenBank/DDBJ whole genome shotgun (WGS) entry which is preliminary data.</text>
</comment>
<accession>A0AAD7WEP9</accession>
<reference evidence="3" key="1">
    <citation type="journal article" date="2023" name="Science">
        <title>Genome structures resolve the early diversification of teleost fishes.</title>
        <authorList>
            <person name="Parey E."/>
            <person name="Louis A."/>
            <person name="Montfort J."/>
            <person name="Bouchez O."/>
            <person name="Roques C."/>
            <person name="Iampietro C."/>
            <person name="Lluch J."/>
            <person name="Castinel A."/>
            <person name="Donnadieu C."/>
            <person name="Desvignes T."/>
            <person name="Floi Bucao C."/>
            <person name="Jouanno E."/>
            <person name="Wen M."/>
            <person name="Mejri S."/>
            <person name="Dirks R."/>
            <person name="Jansen H."/>
            <person name="Henkel C."/>
            <person name="Chen W.J."/>
            <person name="Zahm M."/>
            <person name="Cabau C."/>
            <person name="Klopp C."/>
            <person name="Thompson A.W."/>
            <person name="Robinson-Rechavi M."/>
            <person name="Braasch I."/>
            <person name="Lecointre G."/>
            <person name="Bobe J."/>
            <person name="Postlethwait J.H."/>
            <person name="Berthelot C."/>
            <person name="Roest Crollius H."/>
            <person name="Guiguen Y."/>
        </authorList>
    </citation>
    <scope>NUCLEOTIDE SEQUENCE</scope>
    <source>
        <strain evidence="3">NC1722</strain>
    </source>
</reference>
<evidence type="ECO:0000256" key="1">
    <source>
        <dbReference type="ARBA" id="ARBA00010771"/>
    </source>
</evidence>
<dbReference type="EMBL" id="JAINUG010000130">
    <property type="protein sequence ID" value="KAJ8394063.1"/>
    <property type="molecule type" value="Genomic_DNA"/>
</dbReference>
<dbReference type="PANTHER" id="PTHR10697">
    <property type="entry name" value="MAMMALIAN EPENDYMIN-RELATED PROTEIN 1"/>
    <property type="match status" value="1"/>
</dbReference>
<name>A0AAD7WEP9_9TELE</name>
<dbReference type="InterPro" id="IPR001299">
    <property type="entry name" value="Ependymin"/>
</dbReference>
<evidence type="ECO:0000313" key="3">
    <source>
        <dbReference type="EMBL" id="KAJ8394063.1"/>
    </source>
</evidence>
<protein>
    <submittedName>
        <fullName evidence="3">Uncharacterized protein</fullName>
    </submittedName>
</protein>
<keyword evidence="2" id="KW-0732">Signal</keyword>
<organism evidence="3 4">
    <name type="scientific">Aldrovandia affinis</name>
    <dbReference type="NCBI Taxonomy" id="143900"/>
    <lineage>
        <taxon>Eukaryota</taxon>
        <taxon>Metazoa</taxon>
        <taxon>Chordata</taxon>
        <taxon>Craniata</taxon>
        <taxon>Vertebrata</taxon>
        <taxon>Euteleostomi</taxon>
        <taxon>Actinopterygii</taxon>
        <taxon>Neopterygii</taxon>
        <taxon>Teleostei</taxon>
        <taxon>Notacanthiformes</taxon>
        <taxon>Halosauridae</taxon>
        <taxon>Aldrovandia</taxon>
    </lineage>
</organism>
<evidence type="ECO:0000256" key="2">
    <source>
        <dbReference type="SAM" id="SignalP"/>
    </source>
</evidence>
<dbReference type="AlphaFoldDB" id="A0AAD7WEP9"/>
<dbReference type="Proteomes" id="UP001221898">
    <property type="component" value="Unassembled WGS sequence"/>
</dbReference>
<dbReference type="PRINTS" id="PR00317">
    <property type="entry name" value="EPENDYMIN"/>
</dbReference>
<sequence>MRSLCIPCVLMCLVVNAQAEKPRPTPCQPPMLFQGKFKAVIGKNTTLIGDYFNDAYGQRFRMRLSFPNQTVALDQLTLFREKVMYDISYEHQTCENKPVNVPFPPMAVPRDAEFVHQFVLGSSSEPGQGILLNVWSGTDPHVTGRYEVTTTDLGCLPVGTRHYAEGTGWHTTVFYDAVYGIEDPNVFIPPSFCKTSQAETNTDKVDG</sequence>
<feature type="chain" id="PRO_5042160839" evidence="2">
    <location>
        <begin position="20"/>
        <end position="207"/>
    </location>
</feature>
<feature type="signal peptide" evidence="2">
    <location>
        <begin position="1"/>
        <end position="19"/>
    </location>
</feature>
<proteinExistence type="inferred from homology"/>
<dbReference type="GO" id="GO:0007160">
    <property type="term" value="P:cell-matrix adhesion"/>
    <property type="evidence" value="ECO:0007669"/>
    <property type="project" value="InterPro"/>
</dbReference>
<dbReference type="GO" id="GO:0005764">
    <property type="term" value="C:lysosome"/>
    <property type="evidence" value="ECO:0007669"/>
    <property type="project" value="TreeGrafter"/>
</dbReference>